<protein>
    <submittedName>
        <fullName evidence="1">Uncharacterized protein</fullName>
    </submittedName>
</protein>
<organism evidence="1">
    <name type="scientific">Arion vulgaris</name>
    <dbReference type="NCBI Taxonomy" id="1028688"/>
    <lineage>
        <taxon>Eukaryota</taxon>
        <taxon>Metazoa</taxon>
        <taxon>Spiralia</taxon>
        <taxon>Lophotrochozoa</taxon>
        <taxon>Mollusca</taxon>
        <taxon>Gastropoda</taxon>
        <taxon>Heterobranchia</taxon>
        <taxon>Euthyneura</taxon>
        <taxon>Panpulmonata</taxon>
        <taxon>Eupulmonata</taxon>
        <taxon>Stylommatophora</taxon>
        <taxon>Helicina</taxon>
        <taxon>Arionoidea</taxon>
        <taxon>Arionidae</taxon>
        <taxon>Arion</taxon>
    </lineage>
</organism>
<evidence type="ECO:0000313" key="1">
    <source>
        <dbReference type="EMBL" id="CEK57883.1"/>
    </source>
</evidence>
<dbReference type="EMBL" id="HACG01011018">
    <property type="protein sequence ID" value="CEK57883.1"/>
    <property type="molecule type" value="Transcribed_RNA"/>
</dbReference>
<feature type="non-terminal residue" evidence="1">
    <location>
        <position position="71"/>
    </location>
</feature>
<proteinExistence type="predicted"/>
<dbReference type="AlphaFoldDB" id="A0A0B6YNS2"/>
<sequence>MISQCNSFAILVSYSSPPLEEHGASTVVLHYSRSLTVFFMASHGSQSPFSSLTRFFLHVCLEHPLFLLMCG</sequence>
<reference evidence="1" key="1">
    <citation type="submission" date="2014-12" db="EMBL/GenBank/DDBJ databases">
        <title>Insight into the proteome of Arion vulgaris.</title>
        <authorList>
            <person name="Aradska J."/>
            <person name="Bulat T."/>
            <person name="Smidak R."/>
            <person name="Sarate P."/>
            <person name="Gangsoo J."/>
            <person name="Sialana F."/>
            <person name="Bilban M."/>
            <person name="Lubec G."/>
        </authorList>
    </citation>
    <scope>NUCLEOTIDE SEQUENCE</scope>
    <source>
        <tissue evidence="1">Skin</tissue>
    </source>
</reference>
<name>A0A0B6YNS2_9EUPU</name>
<accession>A0A0B6YNS2</accession>
<gene>
    <name evidence="1" type="primary">ORF31332</name>
</gene>